<dbReference type="EMBL" id="JABSTQ010007366">
    <property type="protein sequence ID" value="KAG0435819.1"/>
    <property type="molecule type" value="Genomic_DNA"/>
</dbReference>
<evidence type="ECO:0000313" key="1">
    <source>
        <dbReference type="EMBL" id="KAG0435819.1"/>
    </source>
</evidence>
<organism evidence="1 2">
    <name type="scientific">Ixodes persulcatus</name>
    <name type="common">Taiga tick</name>
    <dbReference type="NCBI Taxonomy" id="34615"/>
    <lineage>
        <taxon>Eukaryota</taxon>
        <taxon>Metazoa</taxon>
        <taxon>Ecdysozoa</taxon>
        <taxon>Arthropoda</taxon>
        <taxon>Chelicerata</taxon>
        <taxon>Arachnida</taxon>
        <taxon>Acari</taxon>
        <taxon>Parasitiformes</taxon>
        <taxon>Ixodida</taxon>
        <taxon>Ixodoidea</taxon>
        <taxon>Ixodidae</taxon>
        <taxon>Ixodinae</taxon>
        <taxon>Ixodes</taxon>
    </lineage>
</organism>
<comment type="caution">
    <text evidence="1">The sequence shown here is derived from an EMBL/GenBank/DDBJ whole genome shotgun (WGS) entry which is preliminary data.</text>
</comment>
<dbReference type="Proteomes" id="UP000805193">
    <property type="component" value="Unassembled WGS sequence"/>
</dbReference>
<proteinExistence type="predicted"/>
<reference evidence="1 2" key="1">
    <citation type="journal article" date="2020" name="Cell">
        <title>Large-Scale Comparative Analyses of Tick Genomes Elucidate Their Genetic Diversity and Vector Capacities.</title>
        <authorList>
            <consortium name="Tick Genome and Microbiome Consortium (TIGMIC)"/>
            <person name="Jia N."/>
            <person name="Wang J."/>
            <person name="Shi W."/>
            <person name="Du L."/>
            <person name="Sun Y."/>
            <person name="Zhan W."/>
            <person name="Jiang J.F."/>
            <person name="Wang Q."/>
            <person name="Zhang B."/>
            <person name="Ji P."/>
            <person name="Bell-Sakyi L."/>
            <person name="Cui X.M."/>
            <person name="Yuan T.T."/>
            <person name="Jiang B.G."/>
            <person name="Yang W.F."/>
            <person name="Lam T.T."/>
            <person name="Chang Q.C."/>
            <person name="Ding S.J."/>
            <person name="Wang X.J."/>
            <person name="Zhu J.G."/>
            <person name="Ruan X.D."/>
            <person name="Zhao L."/>
            <person name="Wei J.T."/>
            <person name="Ye R.Z."/>
            <person name="Que T.C."/>
            <person name="Du C.H."/>
            <person name="Zhou Y.H."/>
            <person name="Cheng J.X."/>
            <person name="Dai P.F."/>
            <person name="Guo W.B."/>
            <person name="Han X.H."/>
            <person name="Huang E.J."/>
            <person name="Li L.F."/>
            <person name="Wei W."/>
            <person name="Gao Y.C."/>
            <person name="Liu J.Z."/>
            <person name="Shao H.Z."/>
            <person name="Wang X."/>
            <person name="Wang C.C."/>
            <person name="Yang T.C."/>
            <person name="Huo Q.B."/>
            <person name="Li W."/>
            <person name="Chen H.Y."/>
            <person name="Chen S.E."/>
            <person name="Zhou L.G."/>
            <person name="Ni X.B."/>
            <person name="Tian J.H."/>
            <person name="Sheng Y."/>
            <person name="Liu T."/>
            <person name="Pan Y.S."/>
            <person name="Xia L.Y."/>
            <person name="Li J."/>
            <person name="Zhao F."/>
            <person name="Cao W.C."/>
        </authorList>
    </citation>
    <scope>NUCLEOTIDE SEQUENCE [LARGE SCALE GENOMIC DNA]</scope>
    <source>
        <strain evidence="1">Iper-2018</strain>
    </source>
</reference>
<keyword evidence="2" id="KW-1185">Reference proteome</keyword>
<gene>
    <name evidence="1" type="ORF">HPB47_018305</name>
</gene>
<accession>A0AC60QNB8</accession>
<evidence type="ECO:0000313" key="2">
    <source>
        <dbReference type="Proteomes" id="UP000805193"/>
    </source>
</evidence>
<sequence length="372" mass="41947">MECEATLHLDQVDLTQAEPAKQYSNDDDGNPNPWITVLPRHFKNRSYDTVIIKIMDGLSLKETSHQKIGQAITLAAQFTPGERLETFFKVREGPNLIAADTYRPSAKSKLLRLTSIHIDGVNRPTSTYLAMGRDQVRGVVHGLENLDHASLQNSIQSHDRTILSAHRMGRSNTVLLTFAGLHLPRYITVDRVVTKIYPYRSRSILCLCCQKIGHKAEVCPKKKTSITCQQCSQEFPLGSELAEDHQCIPYCHNCGDEHSPADPQCPARLKADIDLNHSMEMRRQMQLTQRKNNGPPQRTTPKSTPSYGPTTSNPYQLLQDDEFPLLPDKSNQRKDAEMHLTPRHNNGHGGERECRAVNALSTPLEYNHLLTE</sequence>
<name>A0AC60QNB8_IXOPE</name>
<protein>
    <submittedName>
        <fullName evidence="1">Uncharacterized protein</fullName>
    </submittedName>
</protein>